<protein>
    <submittedName>
        <fullName evidence="1">Uncharacterized protein</fullName>
    </submittedName>
</protein>
<dbReference type="Proteomes" id="UP001412067">
    <property type="component" value="Unassembled WGS sequence"/>
</dbReference>
<evidence type="ECO:0000313" key="2">
    <source>
        <dbReference type="Proteomes" id="UP001412067"/>
    </source>
</evidence>
<gene>
    <name evidence="1" type="ORF">KSP40_PGU013569</name>
</gene>
<accession>A0ABR2MRC6</accession>
<reference evidence="1 2" key="1">
    <citation type="journal article" date="2022" name="Nat. Plants">
        <title>Genomes of leafy and leafless Platanthera orchids illuminate the evolution of mycoheterotrophy.</title>
        <authorList>
            <person name="Li M.H."/>
            <person name="Liu K.W."/>
            <person name="Li Z."/>
            <person name="Lu H.C."/>
            <person name="Ye Q.L."/>
            <person name="Zhang D."/>
            <person name="Wang J.Y."/>
            <person name="Li Y.F."/>
            <person name="Zhong Z.M."/>
            <person name="Liu X."/>
            <person name="Yu X."/>
            <person name="Liu D.K."/>
            <person name="Tu X.D."/>
            <person name="Liu B."/>
            <person name="Hao Y."/>
            <person name="Liao X.Y."/>
            <person name="Jiang Y.T."/>
            <person name="Sun W.H."/>
            <person name="Chen J."/>
            <person name="Chen Y.Q."/>
            <person name="Ai Y."/>
            <person name="Zhai J.W."/>
            <person name="Wu S.S."/>
            <person name="Zhou Z."/>
            <person name="Hsiao Y.Y."/>
            <person name="Wu W.L."/>
            <person name="Chen Y.Y."/>
            <person name="Lin Y.F."/>
            <person name="Hsu J.L."/>
            <person name="Li C.Y."/>
            <person name="Wang Z.W."/>
            <person name="Zhao X."/>
            <person name="Zhong W.Y."/>
            <person name="Ma X.K."/>
            <person name="Ma L."/>
            <person name="Huang J."/>
            <person name="Chen G.Z."/>
            <person name="Huang M.Z."/>
            <person name="Huang L."/>
            <person name="Peng D.H."/>
            <person name="Luo Y.B."/>
            <person name="Zou S.Q."/>
            <person name="Chen S.P."/>
            <person name="Lan S."/>
            <person name="Tsai W.C."/>
            <person name="Van de Peer Y."/>
            <person name="Liu Z.J."/>
        </authorList>
    </citation>
    <scope>NUCLEOTIDE SEQUENCE [LARGE SCALE GENOMIC DNA]</scope>
    <source>
        <strain evidence="1">Lor288</strain>
    </source>
</reference>
<sequence length="244" mass="27123">MIEMADVAWNAIEHRMERNAATKEEQEIARIRSENQRLKLLLAENLSLLQDILQDPSLANDCPPDLHTRLLAVVGNPNFLSTLESLNHESNPDADLLCTKACTDQDMVDVINNVDGGNSNRWVLVKRDLDPDRMEEACAIDNENYVLINEENVVDGIANFIARGILENPKSKTISPEELQKAVTKALCDLRGRGKLKSLWEAGKIIYALSTWGIFIAGLCRHRVMVKAAAKGAYSASKFVVKAL</sequence>
<organism evidence="1 2">
    <name type="scientific">Platanthera guangdongensis</name>
    <dbReference type="NCBI Taxonomy" id="2320717"/>
    <lineage>
        <taxon>Eukaryota</taxon>
        <taxon>Viridiplantae</taxon>
        <taxon>Streptophyta</taxon>
        <taxon>Embryophyta</taxon>
        <taxon>Tracheophyta</taxon>
        <taxon>Spermatophyta</taxon>
        <taxon>Magnoliopsida</taxon>
        <taxon>Liliopsida</taxon>
        <taxon>Asparagales</taxon>
        <taxon>Orchidaceae</taxon>
        <taxon>Orchidoideae</taxon>
        <taxon>Orchideae</taxon>
        <taxon>Orchidinae</taxon>
        <taxon>Platanthera</taxon>
    </lineage>
</organism>
<name>A0ABR2MRC6_9ASPA</name>
<keyword evidence="2" id="KW-1185">Reference proteome</keyword>
<comment type="caution">
    <text evidence="1">The sequence shown here is derived from an EMBL/GenBank/DDBJ whole genome shotgun (WGS) entry which is preliminary data.</text>
</comment>
<dbReference type="EMBL" id="JBBWWR010000005">
    <property type="protein sequence ID" value="KAK8966528.1"/>
    <property type="molecule type" value="Genomic_DNA"/>
</dbReference>
<evidence type="ECO:0000313" key="1">
    <source>
        <dbReference type="EMBL" id="KAK8966528.1"/>
    </source>
</evidence>
<proteinExistence type="predicted"/>
<dbReference type="PANTHER" id="PTHR33874:SF4">
    <property type="entry name" value="EXPRESSED PROTEIN"/>
    <property type="match status" value="1"/>
</dbReference>
<dbReference type="PANTHER" id="PTHR33874">
    <property type="entry name" value="RING FINGER PROTEIN"/>
    <property type="match status" value="1"/>
</dbReference>